<organism evidence="1 2">
    <name type="scientific">Sphaerodactylus townsendi</name>
    <dbReference type="NCBI Taxonomy" id="933632"/>
    <lineage>
        <taxon>Eukaryota</taxon>
        <taxon>Metazoa</taxon>
        <taxon>Chordata</taxon>
        <taxon>Craniata</taxon>
        <taxon>Vertebrata</taxon>
        <taxon>Euteleostomi</taxon>
        <taxon>Lepidosauria</taxon>
        <taxon>Squamata</taxon>
        <taxon>Bifurcata</taxon>
        <taxon>Gekkota</taxon>
        <taxon>Sphaerodactylidae</taxon>
        <taxon>Sphaerodactylus</taxon>
    </lineage>
</organism>
<sequence length="115" mass="13285">METLWLLSSMWIVLPSGAKHDHKRKVDFLGDMETVEYQNALCPLANHTNYIQKPHPPLPQKGMTKVYEKPTLSRIGFWAGNLLHINIFMDFDADLEQCHILRNSHGLRCIEDLNS</sequence>
<reference evidence="1" key="1">
    <citation type="submission" date="2021-08" db="EMBL/GenBank/DDBJ databases">
        <title>The first chromosome-level gecko genome reveals the dynamic sex chromosomes of Neotropical dwarf geckos (Sphaerodactylidae: Sphaerodactylus).</title>
        <authorList>
            <person name="Pinto B.J."/>
            <person name="Keating S.E."/>
            <person name="Gamble T."/>
        </authorList>
    </citation>
    <scope>NUCLEOTIDE SEQUENCE</scope>
    <source>
        <strain evidence="1">TG3544</strain>
    </source>
</reference>
<proteinExistence type="predicted"/>
<evidence type="ECO:0000313" key="2">
    <source>
        <dbReference type="Proteomes" id="UP000827872"/>
    </source>
</evidence>
<evidence type="ECO:0000313" key="1">
    <source>
        <dbReference type="EMBL" id="KAH8014886.1"/>
    </source>
</evidence>
<comment type="caution">
    <text evidence="1">The sequence shown here is derived from an EMBL/GenBank/DDBJ whole genome shotgun (WGS) entry which is preliminary data.</text>
</comment>
<accession>A0ACB8G5Q8</accession>
<protein>
    <submittedName>
        <fullName evidence="1">Uncharacterized protein</fullName>
    </submittedName>
</protein>
<gene>
    <name evidence="1" type="ORF">K3G42_032378</name>
</gene>
<name>A0ACB8G5Q8_9SAUR</name>
<dbReference type="Proteomes" id="UP000827872">
    <property type="component" value="Linkage Group LG02"/>
</dbReference>
<keyword evidence="2" id="KW-1185">Reference proteome</keyword>
<dbReference type="EMBL" id="CM037615">
    <property type="protein sequence ID" value="KAH8014886.1"/>
    <property type="molecule type" value="Genomic_DNA"/>
</dbReference>